<dbReference type="EMBL" id="BAABHQ010000006">
    <property type="protein sequence ID" value="GAA4876536.1"/>
    <property type="molecule type" value="Genomic_DNA"/>
</dbReference>
<evidence type="ECO:0000313" key="9">
    <source>
        <dbReference type="EMBL" id="GAA4876536.1"/>
    </source>
</evidence>
<keyword evidence="4" id="KW-1003">Cell membrane</keyword>
<reference evidence="10" key="1">
    <citation type="journal article" date="2019" name="Int. J. Syst. Evol. Microbiol.">
        <title>The Global Catalogue of Microorganisms (GCM) 10K type strain sequencing project: providing services to taxonomists for standard genome sequencing and annotation.</title>
        <authorList>
            <consortium name="The Broad Institute Genomics Platform"/>
            <consortium name="The Broad Institute Genome Sequencing Center for Infectious Disease"/>
            <person name="Wu L."/>
            <person name="Ma J."/>
        </authorList>
    </citation>
    <scope>NUCLEOTIDE SEQUENCE [LARGE SCALE GENOMIC DNA]</scope>
    <source>
        <strain evidence="10">JCM 17983</strain>
    </source>
</reference>
<dbReference type="InterPro" id="IPR038770">
    <property type="entry name" value="Na+/solute_symporter_sf"/>
</dbReference>
<evidence type="ECO:0000313" key="10">
    <source>
        <dbReference type="Proteomes" id="UP001500457"/>
    </source>
</evidence>
<evidence type="ECO:0000256" key="2">
    <source>
        <dbReference type="ARBA" id="ARBA00010145"/>
    </source>
</evidence>
<keyword evidence="10" id="KW-1185">Reference proteome</keyword>
<dbReference type="PANTHER" id="PTHR36838">
    <property type="entry name" value="AUXIN EFFLUX CARRIER FAMILY PROTEIN"/>
    <property type="match status" value="1"/>
</dbReference>
<comment type="subcellular location">
    <subcellularLocation>
        <location evidence="1">Cell membrane</location>
        <topology evidence="1">Multi-pass membrane protein</topology>
    </subcellularLocation>
</comment>
<evidence type="ECO:0000256" key="7">
    <source>
        <dbReference type="ARBA" id="ARBA00023136"/>
    </source>
</evidence>
<comment type="similarity">
    <text evidence="2">Belongs to the auxin efflux carrier (TC 2.A.69) family.</text>
</comment>
<feature type="transmembrane region" description="Helical" evidence="8">
    <location>
        <begin position="70"/>
        <end position="89"/>
    </location>
</feature>
<comment type="caution">
    <text evidence="9">The sequence shown here is derived from an EMBL/GenBank/DDBJ whole genome shotgun (WGS) entry which is preliminary data.</text>
</comment>
<feature type="transmembrane region" description="Helical" evidence="8">
    <location>
        <begin position="234"/>
        <end position="261"/>
    </location>
</feature>
<evidence type="ECO:0000256" key="8">
    <source>
        <dbReference type="SAM" id="Phobius"/>
    </source>
</evidence>
<proteinExistence type="inferred from homology"/>
<feature type="transmembrane region" description="Helical" evidence="8">
    <location>
        <begin position="101"/>
        <end position="123"/>
    </location>
</feature>
<gene>
    <name evidence="9" type="ORF">GCM10023203_28580</name>
</gene>
<feature type="transmembrane region" description="Helical" evidence="8">
    <location>
        <begin position="129"/>
        <end position="152"/>
    </location>
</feature>
<dbReference type="Pfam" id="PF03547">
    <property type="entry name" value="Mem_trans"/>
    <property type="match status" value="2"/>
</dbReference>
<dbReference type="RefSeq" id="WP_274233123.1">
    <property type="nucleotide sequence ID" value="NZ_BAABHQ010000006.1"/>
</dbReference>
<keyword evidence="7 8" id="KW-0472">Membrane</keyword>
<dbReference type="Gene3D" id="1.20.1530.20">
    <property type="match status" value="2"/>
</dbReference>
<feature type="transmembrane region" description="Helical" evidence="8">
    <location>
        <begin position="267"/>
        <end position="287"/>
    </location>
</feature>
<keyword evidence="3" id="KW-0813">Transport</keyword>
<evidence type="ECO:0000256" key="1">
    <source>
        <dbReference type="ARBA" id="ARBA00004651"/>
    </source>
</evidence>
<feature type="transmembrane region" description="Helical" evidence="8">
    <location>
        <begin position="38"/>
        <end position="58"/>
    </location>
</feature>
<evidence type="ECO:0000256" key="6">
    <source>
        <dbReference type="ARBA" id="ARBA00022989"/>
    </source>
</evidence>
<dbReference type="Proteomes" id="UP001500457">
    <property type="component" value="Unassembled WGS sequence"/>
</dbReference>
<accession>A0ABP9EDY9</accession>
<feature type="transmembrane region" description="Helical" evidence="8">
    <location>
        <begin position="199"/>
        <end position="222"/>
    </location>
</feature>
<organism evidence="9 10">
    <name type="scientific">Actinomycetospora straminea</name>
    <dbReference type="NCBI Taxonomy" id="663607"/>
    <lineage>
        <taxon>Bacteria</taxon>
        <taxon>Bacillati</taxon>
        <taxon>Actinomycetota</taxon>
        <taxon>Actinomycetes</taxon>
        <taxon>Pseudonocardiales</taxon>
        <taxon>Pseudonocardiaceae</taxon>
        <taxon>Actinomycetospora</taxon>
    </lineage>
</organism>
<evidence type="ECO:0000256" key="5">
    <source>
        <dbReference type="ARBA" id="ARBA00022692"/>
    </source>
</evidence>
<evidence type="ECO:0000256" key="3">
    <source>
        <dbReference type="ARBA" id="ARBA00022448"/>
    </source>
</evidence>
<evidence type="ECO:0000256" key="4">
    <source>
        <dbReference type="ARBA" id="ARBA00022475"/>
    </source>
</evidence>
<dbReference type="InterPro" id="IPR004776">
    <property type="entry name" value="Mem_transp_PIN-like"/>
</dbReference>
<keyword evidence="5 8" id="KW-0812">Transmembrane</keyword>
<protein>
    <submittedName>
        <fullName evidence="9">AEC family transporter</fullName>
    </submittedName>
</protein>
<feature type="transmembrane region" description="Helical" evidence="8">
    <location>
        <begin position="6"/>
        <end position="26"/>
    </location>
</feature>
<dbReference type="PANTHER" id="PTHR36838:SF1">
    <property type="entry name" value="SLR1864 PROTEIN"/>
    <property type="match status" value="1"/>
</dbReference>
<name>A0ABP9EDY9_9PSEU</name>
<feature type="transmembrane region" description="Helical" evidence="8">
    <location>
        <begin position="173"/>
        <end position="193"/>
    </location>
</feature>
<sequence length="320" mass="32084">MGLGTVGELLSRILPVFGVIAVGAVAGRSERFGERTAAVLNDLVYWIALPALIFTSVAEADLSAGVPGTALIASVAVVVLAFVLGWAVARLVRRPTREAHAAGLVASWGNVGYLGIPLTVAVLGPATAFAASLTSTVHTALAISAFLVAVTLDGRGRGEEGAVALPALLACRVLGNPVVLAIGVGTAVALVGLRLPAPVASTLGLLGDLAAPGGLFALGILLRGAVGALRDPGAPWVPIGAAVVVKLVVMPALALGAVAVLDIPAPWAAVLVLLCALPDAATVFVLTAQYGTWYRESTAVVVLTTVLSLLTLPLVVLVLP</sequence>
<keyword evidence="6 8" id="KW-1133">Transmembrane helix</keyword>
<feature type="transmembrane region" description="Helical" evidence="8">
    <location>
        <begin position="299"/>
        <end position="319"/>
    </location>
</feature>